<comment type="cofactor">
    <cofactor evidence="1 13 14">
        <name>Zn(2+)</name>
        <dbReference type="ChEBI" id="CHEBI:29105"/>
    </cofactor>
</comment>
<evidence type="ECO:0000256" key="5">
    <source>
        <dbReference type="ARBA" id="ARBA00018266"/>
    </source>
</evidence>
<dbReference type="GO" id="GO:0008270">
    <property type="term" value="F:zinc ion binding"/>
    <property type="evidence" value="ECO:0007669"/>
    <property type="project" value="UniProtKB-UniRule"/>
</dbReference>
<evidence type="ECO:0000256" key="10">
    <source>
        <dbReference type="ARBA" id="ARBA00049252"/>
    </source>
</evidence>
<evidence type="ECO:0000256" key="13">
    <source>
        <dbReference type="PIRSR" id="PIRSR606262-3"/>
    </source>
</evidence>
<comment type="caution">
    <text evidence="16">The sequence shown here is derived from an EMBL/GenBank/DDBJ whole genome shotgun (WGS) entry which is preliminary data.</text>
</comment>
<gene>
    <name evidence="16" type="ORF">ACU52_05550</name>
</gene>
<organism evidence="16 17">
    <name type="scientific">Xylanibacter rarus</name>
    <dbReference type="NCBI Taxonomy" id="1676614"/>
    <lineage>
        <taxon>Bacteria</taxon>
        <taxon>Pseudomonadati</taxon>
        <taxon>Bacteroidota</taxon>
        <taxon>Bacteroidia</taxon>
        <taxon>Bacteroidales</taxon>
        <taxon>Prevotellaceae</taxon>
        <taxon>Xylanibacter</taxon>
    </lineage>
</organism>
<dbReference type="EMBL" id="LFQU01000007">
    <property type="protein sequence ID" value="KOO68955.1"/>
    <property type="molecule type" value="Genomic_DNA"/>
</dbReference>
<dbReference type="PROSITE" id="PS00903">
    <property type="entry name" value="CYT_DCMP_DEAMINASES_1"/>
    <property type="match status" value="1"/>
</dbReference>
<dbReference type="InterPro" id="IPR006262">
    <property type="entry name" value="Cyt_deam_tetra"/>
</dbReference>
<feature type="domain" description="CMP/dCMP-type deaminase" evidence="15">
    <location>
        <begin position="20"/>
        <end position="156"/>
    </location>
</feature>
<evidence type="ECO:0000256" key="14">
    <source>
        <dbReference type="RuleBase" id="RU364006"/>
    </source>
</evidence>
<reference evidence="16 17" key="1">
    <citation type="submission" date="2015-06" db="EMBL/GenBank/DDBJ databases">
        <title>Prevotella sp. 109, sp. nov., a novel member of the family Prevotellaceae isolated from human faeces.</title>
        <authorList>
            <person name="Shkoporov A.N."/>
            <person name="Chaplin A.V."/>
            <person name="Kafarskaia L.I."/>
            <person name="Efimov B.A."/>
        </authorList>
    </citation>
    <scope>NUCLEOTIDE SEQUENCE [LARGE SCALE GENOMIC DNA]</scope>
    <source>
        <strain evidence="16 17">109</strain>
    </source>
</reference>
<dbReference type="PANTHER" id="PTHR11644:SF2">
    <property type="entry name" value="CYTIDINE DEAMINASE"/>
    <property type="match status" value="1"/>
</dbReference>
<dbReference type="GO" id="GO:0005829">
    <property type="term" value="C:cytosol"/>
    <property type="evidence" value="ECO:0007669"/>
    <property type="project" value="TreeGrafter"/>
</dbReference>
<keyword evidence="8 13" id="KW-0862">Zinc</keyword>
<evidence type="ECO:0000313" key="16">
    <source>
        <dbReference type="EMBL" id="KOO68955.1"/>
    </source>
</evidence>
<comment type="catalytic activity">
    <reaction evidence="11 14">
        <text>cytidine + H2O + H(+) = uridine + NH4(+)</text>
        <dbReference type="Rhea" id="RHEA:16069"/>
        <dbReference type="ChEBI" id="CHEBI:15377"/>
        <dbReference type="ChEBI" id="CHEBI:15378"/>
        <dbReference type="ChEBI" id="CHEBI:16704"/>
        <dbReference type="ChEBI" id="CHEBI:17562"/>
        <dbReference type="ChEBI" id="CHEBI:28938"/>
        <dbReference type="EC" id="3.5.4.5"/>
    </reaction>
</comment>
<comment type="similarity">
    <text evidence="3 14">Belongs to the cytidine and deoxycytidylate deaminase family.</text>
</comment>
<evidence type="ECO:0000256" key="11">
    <source>
        <dbReference type="ARBA" id="ARBA00049558"/>
    </source>
</evidence>
<dbReference type="CDD" id="cd01283">
    <property type="entry name" value="cytidine_deaminase"/>
    <property type="match status" value="1"/>
</dbReference>
<dbReference type="InterPro" id="IPR016192">
    <property type="entry name" value="APOBEC/CMP_deaminase_Zn-bd"/>
</dbReference>
<dbReference type="InterPro" id="IPR016193">
    <property type="entry name" value="Cytidine_deaminase-like"/>
</dbReference>
<evidence type="ECO:0000256" key="9">
    <source>
        <dbReference type="ARBA" id="ARBA00032005"/>
    </source>
</evidence>
<keyword evidence="6 13" id="KW-0479">Metal-binding</keyword>
<dbReference type="GO" id="GO:0055086">
    <property type="term" value="P:nucleobase-containing small molecule metabolic process"/>
    <property type="evidence" value="ECO:0007669"/>
    <property type="project" value="UniProtKB-ARBA"/>
</dbReference>
<dbReference type="Proteomes" id="UP000036951">
    <property type="component" value="Unassembled WGS sequence"/>
</dbReference>
<feature type="binding site" evidence="13">
    <location>
        <position position="72"/>
    </location>
    <ligand>
        <name>Zn(2+)</name>
        <dbReference type="ChEBI" id="CHEBI:29105"/>
        <note>catalytic</note>
    </ligand>
</feature>
<keyword evidence="7 14" id="KW-0378">Hydrolase</keyword>
<dbReference type="OrthoDB" id="9795347at2"/>
<comment type="function">
    <text evidence="2 14">This enzyme scavenges exogenous and endogenous cytidine and 2'-deoxycytidine for UMP synthesis.</text>
</comment>
<dbReference type="NCBIfam" id="NF004064">
    <property type="entry name" value="PRK05578.1"/>
    <property type="match status" value="1"/>
</dbReference>
<evidence type="ECO:0000313" key="17">
    <source>
        <dbReference type="Proteomes" id="UP000036951"/>
    </source>
</evidence>
<protein>
    <recommendedName>
        <fullName evidence="5 14">Cytidine deaminase</fullName>
        <ecNumber evidence="4 14">3.5.4.5</ecNumber>
    </recommendedName>
    <alternativeName>
        <fullName evidence="9 14">Cytidine aminohydrolase</fullName>
    </alternativeName>
</protein>
<dbReference type="Pfam" id="PF00383">
    <property type="entry name" value="dCMP_cyt_deam_1"/>
    <property type="match status" value="1"/>
</dbReference>
<dbReference type="GO" id="GO:0072527">
    <property type="term" value="P:pyrimidine-containing compound metabolic process"/>
    <property type="evidence" value="ECO:0007669"/>
    <property type="project" value="UniProtKB-ARBA"/>
</dbReference>
<proteinExistence type="inferred from homology"/>
<evidence type="ECO:0000256" key="2">
    <source>
        <dbReference type="ARBA" id="ARBA00003949"/>
    </source>
</evidence>
<evidence type="ECO:0000256" key="3">
    <source>
        <dbReference type="ARBA" id="ARBA00006576"/>
    </source>
</evidence>
<dbReference type="SUPFAM" id="SSF53927">
    <property type="entry name" value="Cytidine deaminase-like"/>
    <property type="match status" value="1"/>
</dbReference>
<dbReference type="RefSeq" id="WP_053398058.1">
    <property type="nucleotide sequence ID" value="NZ_LFQU01000007.1"/>
</dbReference>
<evidence type="ECO:0000256" key="6">
    <source>
        <dbReference type="ARBA" id="ARBA00022723"/>
    </source>
</evidence>
<dbReference type="InterPro" id="IPR002125">
    <property type="entry name" value="CMP_dCMP_dom"/>
</dbReference>
<evidence type="ECO:0000259" key="15">
    <source>
        <dbReference type="PROSITE" id="PS51747"/>
    </source>
</evidence>
<dbReference type="GO" id="GO:0042802">
    <property type="term" value="F:identical protein binding"/>
    <property type="evidence" value="ECO:0007669"/>
    <property type="project" value="UniProtKB-ARBA"/>
</dbReference>
<sequence>MEKIIIKSELSLLKFEELDDMSKALVKHAIEATDKSYSPYSHFKVGAALRLEDGTIVIGANQENAAFPVTMCAERAAIFNAQSNHPELAITAIAIAAKNIEGLVKTPVSPCGSCRQVILEMEQRYQRNIKILLCGTDGIYVIDSIKDLLPLSFVDESMH</sequence>
<keyword evidence="17" id="KW-1185">Reference proteome</keyword>
<dbReference type="GO" id="GO:0004126">
    <property type="term" value="F:cytidine deaminase activity"/>
    <property type="evidence" value="ECO:0007669"/>
    <property type="project" value="UniProtKB-UniRule"/>
</dbReference>
<evidence type="ECO:0000256" key="4">
    <source>
        <dbReference type="ARBA" id="ARBA00012783"/>
    </source>
</evidence>
<evidence type="ECO:0000256" key="7">
    <source>
        <dbReference type="ARBA" id="ARBA00022801"/>
    </source>
</evidence>
<comment type="catalytic activity">
    <reaction evidence="10 14">
        <text>2'-deoxycytidine + H2O + H(+) = 2'-deoxyuridine + NH4(+)</text>
        <dbReference type="Rhea" id="RHEA:13433"/>
        <dbReference type="ChEBI" id="CHEBI:15377"/>
        <dbReference type="ChEBI" id="CHEBI:15378"/>
        <dbReference type="ChEBI" id="CHEBI:15698"/>
        <dbReference type="ChEBI" id="CHEBI:16450"/>
        <dbReference type="ChEBI" id="CHEBI:28938"/>
        <dbReference type="EC" id="3.5.4.5"/>
    </reaction>
</comment>
<accession>A0A8E1QY49</accession>
<dbReference type="EC" id="3.5.4.5" evidence="4 14"/>
<evidence type="ECO:0000256" key="1">
    <source>
        <dbReference type="ARBA" id="ARBA00001947"/>
    </source>
</evidence>
<dbReference type="AlphaFoldDB" id="A0A8E1QY49"/>
<dbReference type="PANTHER" id="PTHR11644">
    <property type="entry name" value="CYTIDINE DEAMINASE"/>
    <property type="match status" value="1"/>
</dbReference>
<evidence type="ECO:0000256" key="8">
    <source>
        <dbReference type="ARBA" id="ARBA00022833"/>
    </source>
</evidence>
<feature type="active site" description="Proton donor" evidence="12">
    <location>
        <position position="74"/>
    </location>
</feature>
<dbReference type="NCBIfam" id="TIGR01354">
    <property type="entry name" value="cyt_deam_tetra"/>
    <property type="match status" value="1"/>
</dbReference>
<name>A0A8E1QY49_9BACT</name>
<feature type="binding site" evidence="13">
    <location>
        <position position="111"/>
    </location>
    <ligand>
        <name>Zn(2+)</name>
        <dbReference type="ChEBI" id="CHEBI:29105"/>
        <note>catalytic</note>
    </ligand>
</feature>
<evidence type="ECO:0000256" key="12">
    <source>
        <dbReference type="PIRSR" id="PIRSR606262-1"/>
    </source>
</evidence>
<feature type="binding site" evidence="13">
    <location>
        <position position="114"/>
    </location>
    <ligand>
        <name>Zn(2+)</name>
        <dbReference type="ChEBI" id="CHEBI:29105"/>
        <note>catalytic</note>
    </ligand>
</feature>
<dbReference type="PROSITE" id="PS51747">
    <property type="entry name" value="CYT_DCMP_DEAMINASES_2"/>
    <property type="match status" value="1"/>
</dbReference>
<dbReference type="InterPro" id="IPR050202">
    <property type="entry name" value="Cyt/Deoxycyt_deaminase"/>
</dbReference>
<dbReference type="Gene3D" id="3.40.140.10">
    <property type="entry name" value="Cytidine Deaminase, domain 2"/>
    <property type="match status" value="1"/>
</dbReference>